<name>G2WW18_VERDV</name>
<dbReference type="RefSeq" id="XP_009656128.1">
    <property type="nucleotide sequence ID" value="XM_009657833.1"/>
</dbReference>
<proteinExistence type="predicted"/>
<reference evidence="1 2" key="1">
    <citation type="submission" date="2008-03" db="EMBL/GenBank/DDBJ databases">
        <title>The Genome Sequence of Verticillium dahliae VdLs.17.</title>
        <authorList>
            <consortium name="The Broad Institute Genome Sequencing Platform"/>
            <person name="Ma L.-J.J."/>
            <person name="Klosterman S.J."/>
            <person name="Subbarao K."/>
            <person name="Dobinson K."/>
            <person name="Veronese P."/>
            <person name="Kang S."/>
            <person name="Gold S.E."/>
            <person name="Young S."/>
            <person name="Jaffe D."/>
            <person name="Gnerre S."/>
            <person name="Berlin A."/>
            <person name="Heiman D."/>
            <person name="Hepburn T."/>
            <person name="Sykes S."/>
            <person name="Alvarado L."/>
            <person name="Kodira C.D."/>
            <person name="Lander E."/>
            <person name="Galagan J."/>
            <person name="Nusbaum C."/>
            <person name="Birren B."/>
        </authorList>
    </citation>
    <scope>NUCLEOTIDE SEQUENCE [LARGE SCALE GENOMIC DNA]</scope>
    <source>
        <strain evidence="2">VdLs.17 / ATCC MYA-4575 / FGSC 10137</strain>
    </source>
</reference>
<dbReference type="InParanoid" id="G2WW18"/>
<dbReference type="eggNOG" id="ENOG502SII6">
    <property type="taxonomic scope" value="Eukaryota"/>
</dbReference>
<evidence type="ECO:0000313" key="1">
    <source>
        <dbReference type="EMBL" id="EGY19788.1"/>
    </source>
</evidence>
<protein>
    <submittedName>
        <fullName evidence="1">Uncharacterized protein</fullName>
    </submittedName>
</protein>
<gene>
    <name evidence="1" type="ORF">VDAG_01804</name>
</gene>
<keyword evidence="2" id="KW-1185">Reference proteome</keyword>
<evidence type="ECO:0000313" key="2">
    <source>
        <dbReference type="Proteomes" id="UP000001611"/>
    </source>
</evidence>
<organism evidence="1 2">
    <name type="scientific">Verticillium dahliae (strain VdLs.17 / ATCC MYA-4575 / FGSC 10137)</name>
    <name type="common">Verticillium wilt</name>
    <dbReference type="NCBI Taxonomy" id="498257"/>
    <lineage>
        <taxon>Eukaryota</taxon>
        <taxon>Fungi</taxon>
        <taxon>Dikarya</taxon>
        <taxon>Ascomycota</taxon>
        <taxon>Pezizomycotina</taxon>
        <taxon>Sordariomycetes</taxon>
        <taxon>Hypocreomycetidae</taxon>
        <taxon>Glomerellales</taxon>
        <taxon>Plectosphaerellaceae</taxon>
        <taxon>Verticillium</taxon>
    </lineage>
</organism>
<dbReference type="KEGG" id="vda:VDAG_01804"/>
<dbReference type="STRING" id="498257.G2WW18"/>
<dbReference type="Proteomes" id="UP000001611">
    <property type="component" value="Chromosome 7"/>
</dbReference>
<dbReference type="OrthoDB" id="4822096at2759"/>
<dbReference type="OMA" id="VWFWHCL"/>
<dbReference type="AlphaFoldDB" id="G2WW18"/>
<dbReference type="HOGENOM" id="CLU_025005_3_2_1"/>
<accession>G2WW18</accession>
<dbReference type="GeneID" id="20703267"/>
<sequence length="399" mass="46622">MIVFAFCQSERRPLRMPTSTRISPKAQTMPPTIELLGRGHITMEDALEEEKNVINWVSYGPATDKLYRKIWEARDTVAALVVHHMGVGRQANCIVLPPDQWIRGSFNVCVFVEVTSGTGEQRKAVFRCPLPHKLAESEYPGSVDEKISCEVGAYAWIEENCPEIPSPHLFGFGFSDGRHYTHSKHTRLFDRVSRRFWCYVYKCFRLPLLSHCTDSFVSDMLTFHDHRFLRQANAVYSQNDCRGQMTVKTLLRVLSPVHIKRELRDEMLDVPYWLTGCAIDQITGDELERFDEIRREFMRIFEEEERTFNIEAIRDNTLSHVMRDLWESKGVWFWHCISSVNAMYFILESHLYPAGSLPLEAERCVSGFWCRDSEDVVRMKLAEKQAYDDELRKLFLEER</sequence>
<dbReference type="EMBL" id="DS572697">
    <property type="protein sequence ID" value="EGY19788.1"/>
    <property type="molecule type" value="Genomic_DNA"/>
</dbReference>